<keyword evidence="3" id="KW-1185">Reference proteome</keyword>
<proteinExistence type="predicted"/>
<accession>A0ABU3ZCV8</accession>
<organism evidence="2 3">
    <name type="scientific">Photobacterium rosenbergii</name>
    <dbReference type="NCBI Taxonomy" id="294936"/>
    <lineage>
        <taxon>Bacteria</taxon>
        <taxon>Pseudomonadati</taxon>
        <taxon>Pseudomonadota</taxon>
        <taxon>Gammaproteobacteria</taxon>
        <taxon>Vibrionales</taxon>
        <taxon>Vibrionaceae</taxon>
        <taxon>Photobacterium</taxon>
    </lineage>
</organism>
<dbReference type="Proteomes" id="UP001186452">
    <property type="component" value="Unassembled WGS sequence"/>
</dbReference>
<dbReference type="EMBL" id="JAWJZI010000001">
    <property type="protein sequence ID" value="MDV5167932.1"/>
    <property type="molecule type" value="Genomic_DNA"/>
</dbReference>
<dbReference type="Pfam" id="PF00117">
    <property type="entry name" value="GATase"/>
    <property type="match status" value="1"/>
</dbReference>
<comment type="caution">
    <text evidence="2">The sequence shown here is derived from an EMBL/GenBank/DDBJ whole genome shotgun (WGS) entry which is preliminary data.</text>
</comment>
<dbReference type="InterPro" id="IPR044992">
    <property type="entry name" value="ChyE-like"/>
</dbReference>
<dbReference type="RefSeq" id="WP_317520536.1">
    <property type="nucleotide sequence ID" value="NZ_JAWJZI010000001.1"/>
</dbReference>
<feature type="domain" description="Glutamine amidotransferase" evidence="1">
    <location>
        <begin position="80"/>
        <end position="192"/>
    </location>
</feature>
<dbReference type="SUPFAM" id="SSF52317">
    <property type="entry name" value="Class I glutamine amidotransferase-like"/>
    <property type="match status" value="1"/>
</dbReference>
<dbReference type="Gene3D" id="3.40.50.880">
    <property type="match status" value="1"/>
</dbReference>
<name>A0ABU3ZCV8_9GAMM</name>
<evidence type="ECO:0000313" key="3">
    <source>
        <dbReference type="Proteomes" id="UP001186452"/>
    </source>
</evidence>
<dbReference type="PANTHER" id="PTHR42695">
    <property type="entry name" value="GLUTAMINE AMIDOTRANSFERASE YLR126C-RELATED"/>
    <property type="match status" value="1"/>
</dbReference>
<protein>
    <submittedName>
        <fullName evidence="2">GMP synthase</fullName>
    </submittedName>
</protein>
<evidence type="ECO:0000259" key="1">
    <source>
        <dbReference type="Pfam" id="PF00117"/>
    </source>
</evidence>
<reference evidence="2 3" key="1">
    <citation type="submission" date="2023-10" db="EMBL/GenBank/DDBJ databases">
        <title>Marine bacteria isolated from horseshoe crab.</title>
        <authorList>
            <person name="Cheng T.H."/>
        </authorList>
    </citation>
    <scope>NUCLEOTIDE SEQUENCE [LARGE SCALE GENOMIC DNA]</scope>
    <source>
        <strain evidence="2 3">HSC6</strain>
    </source>
</reference>
<gene>
    <name evidence="2" type="ORF">R2X38_02820</name>
</gene>
<dbReference type="InterPro" id="IPR017926">
    <property type="entry name" value="GATASE"/>
</dbReference>
<dbReference type="CDD" id="cd01741">
    <property type="entry name" value="GATase1_1"/>
    <property type="match status" value="1"/>
</dbReference>
<sequence length="251" mass="28808">MKLGVLLCDDVRPELQPKHGNYPAMFTNLFAQVDSNIELQFYRVIDGQYPQSLNECDGYLTSGSRYSVYEQNRWINVFQGFVHQLFFQHIPLVGICFGHQMIAQALAGEVMQSDRGWGIGAAQATLNIPLTQQPPWLTEPSNKVSLLVSHQDQVIRPPENTTILASSDFCPSSIMLVDQHFLGIQGHPEFTPEYLYDLLELRKSIYPAQTYQIALDSLDQSTDHLEVTQWIIQFFRYRQLLSNHHTFNKTE</sequence>
<dbReference type="PROSITE" id="PS51273">
    <property type="entry name" value="GATASE_TYPE_1"/>
    <property type="match status" value="1"/>
</dbReference>
<dbReference type="PANTHER" id="PTHR42695:SF5">
    <property type="entry name" value="GLUTAMINE AMIDOTRANSFERASE YLR126C-RELATED"/>
    <property type="match status" value="1"/>
</dbReference>
<evidence type="ECO:0000313" key="2">
    <source>
        <dbReference type="EMBL" id="MDV5167932.1"/>
    </source>
</evidence>
<dbReference type="InterPro" id="IPR029062">
    <property type="entry name" value="Class_I_gatase-like"/>
</dbReference>